<dbReference type="Proteomes" id="UP000230002">
    <property type="component" value="Unassembled WGS sequence"/>
</dbReference>
<feature type="compositionally biased region" description="Gly residues" evidence="6">
    <location>
        <begin position="29"/>
        <end position="43"/>
    </location>
</feature>
<feature type="compositionally biased region" description="Polar residues" evidence="6">
    <location>
        <begin position="54"/>
        <end position="66"/>
    </location>
</feature>
<evidence type="ECO:0000256" key="2">
    <source>
        <dbReference type="ARBA" id="ARBA00022553"/>
    </source>
</evidence>
<dbReference type="InterPro" id="IPR051947">
    <property type="entry name" value="Sentrin-specific_protease"/>
</dbReference>
<organism evidence="8 9">
    <name type="scientific">Ganoderma sinense ZZ0214-1</name>
    <dbReference type="NCBI Taxonomy" id="1077348"/>
    <lineage>
        <taxon>Eukaryota</taxon>
        <taxon>Fungi</taxon>
        <taxon>Dikarya</taxon>
        <taxon>Basidiomycota</taxon>
        <taxon>Agaricomycotina</taxon>
        <taxon>Agaricomycetes</taxon>
        <taxon>Polyporales</taxon>
        <taxon>Polyporaceae</taxon>
        <taxon>Ganoderma</taxon>
    </lineage>
</organism>
<feature type="compositionally biased region" description="Low complexity" evidence="6">
    <location>
        <begin position="768"/>
        <end position="778"/>
    </location>
</feature>
<feature type="compositionally biased region" description="Basic and acidic residues" evidence="6">
    <location>
        <begin position="1030"/>
        <end position="1078"/>
    </location>
</feature>
<comment type="similarity">
    <text evidence="1">Belongs to the peptidase C48 family.</text>
</comment>
<evidence type="ECO:0000313" key="8">
    <source>
        <dbReference type="EMBL" id="PIL22925.1"/>
    </source>
</evidence>
<feature type="compositionally biased region" description="Basic and acidic residues" evidence="6">
    <location>
        <begin position="265"/>
        <end position="277"/>
    </location>
</feature>
<dbReference type="InterPro" id="IPR003653">
    <property type="entry name" value="Peptidase_C48_C"/>
</dbReference>
<accession>A0A2G8RN32</accession>
<comment type="caution">
    <text evidence="8">The sequence shown here is derived from an EMBL/GenBank/DDBJ whole genome shotgun (WGS) entry which is preliminary data.</text>
</comment>
<gene>
    <name evidence="8" type="ORF">GSI_15621</name>
</gene>
<sequence length="1121" mass="122196">MRDNLHAPRNGQPSSGNHTASRTVLPSGSGSGSGGWGLTGAFGGHNPPKRQKTSHYGESSQSQYFTNGAAGTGRGKGKGKGKGKEPANSLAPSSKRTTVEAGTMETIVVSDDEVPTRVILEGRPGRRSTSAAKDDGEGNSSSDPLDCIGPDLSPIRPTPSEPPDPFERAPSPRSRPNMNALRLPADGAHTRQLQKKYQLQRPETMPEVVDVDTLSDDIESASGFDLEDEAKAAAAEAEAETEVTAKAESARPSTPNGRANIRPGSVKERVRALEGKRVAKPPPKPSSSGGNTPFYDLKSLPQPISRKAGMKGKNQKPLSSTVPSSRASVEAAGPLDPAATSPSGFKPSKGKGKSNANASVNGNISTPIPLEAWSLGCRLSRSEDKHEPVAWIIVEHIPKQRTYLLRVSRTPDKRGAELSINLDRDVDQLEYTDPESTWDEDSVAVVKLHSTKLLKCLDKGPFFDPGHRRAPGFITFKFMTQHPNFIDGEAYKALVSILNDQIKDHSVQRGSQSAAKAWQMTEAAAEGFAREPREPKQRQTRSNTSLKRQSPVSAGPANDDSTTVLPSEHSSTSAPPTRTYGTERRTTRQSARIARKSPSPISDPDELLLVYPPTGTGAVNITRGDLKRLDEGQYLNDTLIEFGLKLWLDELRRSDPEKAEQVHVFNSFFYKKLSSKKEVADTYPSVRKWSSKIDIFSKKYVIVPINENFHWYLAIIENPADMLHPPPPEARNAPQTRKRKRESAAAEAELVSEDKDPPAEDGTETATETSKQPSEQPEPSTPPNHVPDAMAVDGDSEGDLQEVDSLLEMTQTQLSVSGPARSPSRDAMDGELQYPGSEDPMDVDSVPVPGREDGRKSSAQTPIVVDDDSSMDVQAKAAESEEGDSKPDSKEDEPMLREEDDAAESAPSTDAQALNAYVYTFDSLGSRHSAAASRLAKYLRFEAQDKKGLKIDDTRLAVWKNAKSPMQTNFCDCGLFVLAFVEAFMKDPTRAGDMIRQSQAEWYTGRRENFRGPFRDRTLVLSEEWKKERAAKEDAKAGVQEGQKDKDKDKDEAAGDKDKDKDKEEGAKEAEEKPKPKQPEATVVEDSDDDDEVIISEIRLPSKASRGGKKGNSSGRAARIR</sequence>
<feature type="compositionally biased region" description="Polar residues" evidence="6">
    <location>
        <begin position="11"/>
        <end position="26"/>
    </location>
</feature>
<feature type="compositionally biased region" description="Acidic residues" evidence="6">
    <location>
        <begin position="209"/>
        <end position="219"/>
    </location>
</feature>
<protein>
    <recommendedName>
        <fullName evidence="7">Ubiquitin-like protease family profile domain-containing protein</fullName>
    </recommendedName>
</protein>
<dbReference type="InterPro" id="IPR038765">
    <property type="entry name" value="Papain-like_cys_pep_sf"/>
</dbReference>
<dbReference type="GO" id="GO:0070139">
    <property type="term" value="F:SUMO-specific endopeptidase activity"/>
    <property type="evidence" value="ECO:0007669"/>
    <property type="project" value="TreeGrafter"/>
</dbReference>
<evidence type="ECO:0000313" key="9">
    <source>
        <dbReference type="Proteomes" id="UP000230002"/>
    </source>
</evidence>
<reference evidence="8 9" key="1">
    <citation type="journal article" date="2015" name="Sci. Rep.">
        <title>Chromosome-level genome map provides insights into diverse defense mechanisms in the medicinal fungus Ganoderma sinense.</title>
        <authorList>
            <person name="Zhu Y."/>
            <person name="Xu J."/>
            <person name="Sun C."/>
            <person name="Zhou S."/>
            <person name="Xu H."/>
            <person name="Nelson D.R."/>
            <person name="Qian J."/>
            <person name="Song J."/>
            <person name="Luo H."/>
            <person name="Xiang L."/>
            <person name="Li Y."/>
            <person name="Xu Z."/>
            <person name="Ji A."/>
            <person name="Wang L."/>
            <person name="Lu S."/>
            <person name="Hayward A."/>
            <person name="Sun W."/>
            <person name="Li X."/>
            <person name="Schwartz D.C."/>
            <person name="Wang Y."/>
            <person name="Chen S."/>
        </authorList>
    </citation>
    <scope>NUCLEOTIDE SEQUENCE [LARGE SCALE GENOMIC DNA]</scope>
    <source>
        <strain evidence="8 9">ZZ0214-1</strain>
    </source>
</reference>
<dbReference type="STRING" id="1077348.A0A2G8RN32"/>
<evidence type="ECO:0000256" key="4">
    <source>
        <dbReference type="ARBA" id="ARBA00022786"/>
    </source>
</evidence>
<keyword evidence="2" id="KW-0597">Phosphoprotein</keyword>
<feature type="compositionally biased region" description="Polar residues" evidence="6">
    <location>
        <begin position="540"/>
        <end position="552"/>
    </location>
</feature>
<evidence type="ECO:0000259" key="7">
    <source>
        <dbReference type="PROSITE" id="PS50600"/>
    </source>
</evidence>
<feature type="domain" description="Ubiquitin-like protease family profile" evidence="7">
    <location>
        <begin position="619"/>
        <end position="984"/>
    </location>
</feature>
<feature type="region of interest" description="Disordered" evidence="6">
    <location>
        <begin position="1"/>
        <end position="361"/>
    </location>
</feature>
<feature type="compositionally biased region" description="Low complexity" evidence="6">
    <location>
        <begin position="1095"/>
        <end position="1121"/>
    </location>
</feature>
<dbReference type="PANTHER" id="PTHR46896:SF3">
    <property type="entry name" value="FI06413P-RELATED"/>
    <property type="match status" value="1"/>
</dbReference>
<dbReference type="PROSITE" id="PS50600">
    <property type="entry name" value="ULP_PROTEASE"/>
    <property type="match status" value="1"/>
</dbReference>
<dbReference type="GO" id="GO:0005737">
    <property type="term" value="C:cytoplasm"/>
    <property type="evidence" value="ECO:0007669"/>
    <property type="project" value="TreeGrafter"/>
</dbReference>
<dbReference type="GO" id="GO:0016926">
    <property type="term" value="P:protein desumoylation"/>
    <property type="evidence" value="ECO:0007669"/>
    <property type="project" value="TreeGrafter"/>
</dbReference>
<dbReference type="GO" id="GO:0005634">
    <property type="term" value="C:nucleus"/>
    <property type="evidence" value="ECO:0007669"/>
    <property type="project" value="TreeGrafter"/>
</dbReference>
<evidence type="ECO:0000256" key="1">
    <source>
        <dbReference type="ARBA" id="ARBA00005234"/>
    </source>
</evidence>
<feature type="compositionally biased region" description="Acidic residues" evidence="6">
    <location>
        <begin position="1083"/>
        <end position="1094"/>
    </location>
</feature>
<feature type="region of interest" description="Disordered" evidence="6">
    <location>
        <begin position="720"/>
        <end position="909"/>
    </location>
</feature>
<dbReference type="Gene3D" id="3.40.395.10">
    <property type="entry name" value="Adenoviral Proteinase, Chain A"/>
    <property type="match status" value="2"/>
</dbReference>
<name>A0A2G8RN32_9APHY</name>
<evidence type="ECO:0000256" key="3">
    <source>
        <dbReference type="ARBA" id="ARBA00022670"/>
    </source>
</evidence>
<dbReference type="EMBL" id="AYKW01000069">
    <property type="protein sequence ID" value="PIL22925.1"/>
    <property type="molecule type" value="Genomic_DNA"/>
</dbReference>
<dbReference type="Pfam" id="PF02902">
    <property type="entry name" value="Peptidase_C48"/>
    <property type="match status" value="2"/>
</dbReference>
<feature type="compositionally biased region" description="Polar residues" evidence="6">
    <location>
        <begin position="316"/>
        <end position="327"/>
    </location>
</feature>
<dbReference type="GO" id="GO:0006508">
    <property type="term" value="P:proteolysis"/>
    <property type="evidence" value="ECO:0007669"/>
    <property type="project" value="UniProtKB-KW"/>
</dbReference>
<evidence type="ECO:0000256" key="6">
    <source>
        <dbReference type="SAM" id="MobiDB-lite"/>
    </source>
</evidence>
<feature type="region of interest" description="Disordered" evidence="6">
    <location>
        <begin position="508"/>
        <end position="607"/>
    </location>
</feature>
<feature type="compositionally biased region" description="Low complexity" evidence="6">
    <location>
        <begin position="232"/>
        <end position="242"/>
    </location>
</feature>
<feature type="compositionally biased region" description="Basic and acidic residues" evidence="6">
    <location>
        <begin position="883"/>
        <end position="897"/>
    </location>
</feature>
<keyword evidence="3" id="KW-0645">Protease</keyword>
<keyword evidence="9" id="KW-1185">Reference proteome</keyword>
<keyword evidence="4" id="KW-0833">Ubl conjugation pathway</keyword>
<keyword evidence="5" id="KW-0378">Hydrolase</keyword>
<dbReference type="AlphaFoldDB" id="A0A2G8RN32"/>
<dbReference type="OrthoDB" id="442460at2759"/>
<dbReference type="PANTHER" id="PTHR46896">
    <property type="entry name" value="SENTRIN-SPECIFIC PROTEASE"/>
    <property type="match status" value="1"/>
</dbReference>
<feature type="compositionally biased region" description="Polar residues" evidence="6">
    <location>
        <begin position="559"/>
        <end position="576"/>
    </location>
</feature>
<evidence type="ECO:0000256" key="5">
    <source>
        <dbReference type="ARBA" id="ARBA00022801"/>
    </source>
</evidence>
<feature type="region of interest" description="Disordered" evidence="6">
    <location>
        <begin position="1030"/>
        <end position="1121"/>
    </location>
</feature>
<dbReference type="SUPFAM" id="SSF54001">
    <property type="entry name" value="Cysteine proteinases"/>
    <property type="match status" value="1"/>
</dbReference>
<proteinExistence type="inferred from homology"/>
<feature type="compositionally biased region" description="Basic and acidic residues" evidence="6">
    <location>
        <begin position="528"/>
        <end position="537"/>
    </location>
</feature>